<evidence type="ECO:0000256" key="5">
    <source>
        <dbReference type="ARBA" id="ARBA00022989"/>
    </source>
</evidence>
<evidence type="ECO:0000256" key="2">
    <source>
        <dbReference type="ARBA" id="ARBA00010792"/>
    </source>
</evidence>
<feature type="transmembrane region" description="Helical" evidence="7">
    <location>
        <begin position="150"/>
        <end position="174"/>
    </location>
</feature>
<keyword evidence="10" id="KW-1185">Reference proteome</keyword>
<comment type="similarity">
    <text evidence="2 7">Belongs to the DedA family.</text>
</comment>
<dbReference type="EMBL" id="JAQGLA010000103">
    <property type="protein sequence ID" value="MDA3630486.1"/>
    <property type="molecule type" value="Genomic_DNA"/>
</dbReference>
<dbReference type="InterPro" id="IPR032818">
    <property type="entry name" value="DedA-like"/>
</dbReference>
<evidence type="ECO:0000256" key="4">
    <source>
        <dbReference type="ARBA" id="ARBA00022692"/>
    </source>
</evidence>
<feature type="transmembrane region" description="Helical" evidence="7">
    <location>
        <begin position="21"/>
        <end position="46"/>
    </location>
</feature>
<feature type="domain" description="VTT" evidence="8">
    <location>
        <begin position="50"/>
        <end position="169"/>
    </location>
</feature>
<organism evidence="9 10">
    <name type="scientific">Saccharopolyspora oryzae</name>
    <dbReference type="NCBI Taxonomy" id="2997343"/>
    <lineage>
        <taxon>Bacteria</taxon>
        <taxon>Bacillati</taxon>
        <taxon>Actinomycetota</taxon>
        <taxon>Actinomycetes</taxon>
        <taxon>Pseudonocardiales</taxon>
        <taxon>Pseudonocardiaceae</taxon>
        <taxon>Saccharopolyspora</taxon>
    </lineage>
</organism>
<name>A0ABT4V955_9PSEU</name>
<dbReference type="RefSeq" id="WP_270953691.1">
    <property type="nucleotide sequence ID" value="NZ_JAQGLA010000103.1"/>
</dbReference>
<proteinExistence type="inferred from homology"/>
<evidence type="ECO:0000313" key="9">
    <source>
        <dbReference type="EMBL" id="MDA3630486.1"/>
    </source>
</evidence>
<dbReference type="PANTHER" id="PTHR30353:SF15">
    <property type="entry name" value="INNER MEMBRANE PROTEIN YABI"/>
    <property type="match status" value="1"/>
</dbReference>
<dbReference type="Pfam" id="PF09335">
    <property type="entry name" value="VTT_dom"/>
    <property type="match status" value="1"/>
</dbReference>
<feature type="transmembrane region" description="Helical" evidence="7">
    <location>
        <begin position="52"/>
        <end position="76"/>
    </location>
</feature>
<keyword evidence="6 7" id="KW-0472">Membrane</keyword>
<evidence type="ECO:0000259" key="8">
    <source>
        <dbReference type="Pfam" id="PF09335"/>
    </source>
</evidence>
<evidence type="ECO:0000256" key="3">
    <source>
        <dbReference type="ARBA" id="ARBA00022475"/>
    </source>
</evidence>
<feature type="transmembrane region" description="Helical" evidence="7">
    <location>
        <begin position="186"/>
        <end position="204"/>
    </location>
</feature>
<protein>
    <submittedName>
        <fullName evidence="9">DedA family protein</fullName>
    </submittedName>
</protein>
<comment type="caution">
    <text evidence="9">The sequence shown here is derived from an EMBL/GenBank/DDBJ whole genome shotgun (WGS) entry which is preliminary data.</text>
</comment>
<dbReference type="InterPro" id="IPR032816">
    <property type="entry name" value="VTT_dom"/>
</dbReference>
<keyword evidence="4 7" id="KW-0812">Transmembrane</keyword>
<gene>
    <name evidence="9" type="ORF">OU415_34010</name>
</gene>
<keyword evidence="5 7" id="KW-1133">Transmembrane helix</keyword>
<keyword evidence="3 7" id="KW-1003">Cell membrane</keyword>
<evidence type="ECO:0000256" key="1">
    <source>
        <dbReference type="ARBA" id="ARBA00004651"/>
    </source>
</evidence>
<dbReference type="PANTHER" id="PTHR30353">
    <property type="entry name" value="INNER MEMBRANE PROTEIN DEDA-RELATED"/>
    <property type="match status" value="1"/>
</dbReference>
<evidence type="ECO:0000256" key="7">
    <source>
        <dbReference type="RuleBase" id="RU367016"/>
    </source>
</evidence>
<comment type="subcellular location">
    <subcellularLocation>
        <location evidence="1 7">Cell membrane</location>
        <topology evidence="1 7">Multi-pass membrane protein</topology>
    </subcellularLocation>
</comment>
<reference evidence="9 10" key="1">
    <citation type="submission" date="2022-11" db="EMBL/GenBank/DDBJ databases">
        <title>Draft genome sequence of Saccharopolyspora sp. WRP15-2 isolated from rhizosphere soils of wild rice in Thailand.</title>
        <authorList>
            <person name="Duangmal K."/>
            <person name="Kammanee S."/>
            <person name="Muangham S."/>
        </authorList>
    </citation>
    <scope>NUCLEOTIDE SEQUENCE [LARGE SCALE GENOMIC DNA]</scope>
    <source>
        <strain evidence="9 10">WRP15-2</strain>
    </source>
</reference>
<accession>A0ABT4V955</accession>
<sequence length="225" mass="23690">MRTSTEGAVDLGELLSSLAQLPLPLVIAAAGALTLAECTIGLGMVIPGETGLLIAASAITDVFGFVAMVLVVTLCATTGDTIGYWLGHRYGQRLRETKLVGRIGRQHWDRAADQLRKHGAGAVFVGRFLPVLRTLTPAASGASDLRFRRFLPASAAGALCWSTLHVGIGTGAGASARYVEDVLGEASWFVLMAVVAVVVAVVLWRKVRARRAATAEAARTPRAEQ</sequence>
<evidence type="ECO:0000313" key="10">
    <source>
        <dbReference type="Proteomes" id="UP001210380"/>
    </source>
</evidence>
<evidence type="ECO:0000256" key="6">
    <source>
        <dbReference type="ARBA" id="ARBA00023136"/>
    </source>
</evidence>
<dbReference type="Proteomes" id="UP001210380">
    <property type="component" value="Unassembled WGS sequence"/>
</dbReference>